<proteinExistence type="predicted"/>
<sequence>MKPFKSLTFFILMIGSNACEIYTPYRNAGISWGYFEADMSGTEWSKLYDNAYQSVYAGISENPDSLCSIKSAYMFSNSFDSNGFRQQVLYFDQIPLRKGRFLLTSEENKYCIDNDHVRALLYSQIYDDQPGDSFRILPKSDSYLQINSLNMATGEISGEFKFTMVVYGIKDDSSLTDTLRFTNGRFHTKILERRRRNRHL</sequence>
<evidence type="ECO:0000313" key="1">
    <source>
        <dbReference type="EMBL" id="MCF2499847.1"/>
    </source>
</evidence>
<dbReference type="AlphaFoldDB" id="A0A9X1QGC9"/>
<dbReference type="Proteomes" id="UP001139411">
    <property type="component" value="Unassembled WGS sequence"/>
</dbReference>
<gene>
    <name evidence="1" type="ORF">L0661_16120</name>
</gene>
<dbReference type="RefSeq" id="WP_235178456.1">
    <property type="nucleotide sequence ID" value="NZ_JAKFFV010000009.1"/>
</dbReference>
<evidence type="ECO:0000313" key="2">
    <source>
        <dbReference type="Proteomes" id="UP001139411"/>
    </source>
</evidence>
<organism evidence="1 2">
    <name type="scientific">Dyadobacter chenhuakuii</name>
    <dbReference type="NCBI Taxonomy" id="2909339"/>
    <lineage>
        <taxon>Bacteria</taxon>
        <taxon>Pseudomonadati</taxon>
        <taxon>Bacteroidota</taxon>
        <taxon>Cytophagia</taxon>
        <taxon>Cytophagales</taxon>
        <taxon>Spirosomataceae</taxon>
        <taxon>Dyadobacter</taxon>
    </lineage>
</organism>
<name>A0A9X1QGC9_9BACT</name>
<accession>A0A9X1QGC9</accession>
<dbReference type="EMBL" id="JAKFFV010000009">
    <property type="protein sequence ID" value="MCF2499847.1"/>
    <property type="molecule type" value="Genomic_DNA"/>
</dbReference>
<protein>
    <submittedName>
        <fullName evidence="1">Uncharacterized protein</fullName>
    </submittedName>
</protein>
<reference evidence="1" key="1">
    <citation type="submission" date="2022-01" db="EMBL/GenBank/DDBJ databases">
        <title>Novel species in genus Dyadobacter.</title>
        <authorList>
            <person name="Ma C."/>
        </authorList>
    </citation>
    <scope>NUCLEOTIDE SEQUENCE</scope>
    <source>
        <strain evidence="1">CY357</strain>
    </source>
</reference>
<comment type="caution">
    <text evidence="1">The sequence shown here is derived from an EMBL/GenBank/DDBJ whole genome shotgun (WGS) entry which is preliminary data.</text>
</comment>